<comment type="caution">
    <text evidence="2">The sequence shown here is derived from an EMBL/GenBank/DDBJ whole genome shotgun (WGS) entry which is preliminary data.</text>
</comment>
<keyword evidence="1" id="KW-1133">Transmembrane helix</keyword>
<sequence length="57" mass="6306">MIDFFLVFFIGTIGVTFAVIGCFLAVVRNIGSIGEAERIQRLEKEVEALKESGRSEV</sequence>
<feature type="transmembrane region" description="Helical" evidence="1">
    <location>
        <begin position="6"/>
        <end position="27"/>
    </location>
</feature>
<gene>
    <name evidence="2" type="ORF">HFA01_04330</name>
</gene>
<dbReference type="EMBL" id="BJYD01000004">
    <property type="protein sequence ID" value="GEN52171.1"/>
    <property type="molecule type" value="Genomic_DNA"/>
</dbReference>
<dbReference type="AlphaFoldDB" id="A0A511WNU7"/>
<organism evidence="2 3">
    <name type="scientific">Halobacillus faecis</name>
    <dbReference type="NCBI Taxonomy" id="360184"/>
    <lineage>
        <taxon>Bacteria</taxon>
        <taxon>Bacillati</taxon>
        <taxon>Bacillota</taxon>
        <taxon>Bacilli</taxon>
        <taxon>Bacillales</taxon>
        <taxon>Bacillaceae</taxon>
        <taxon>Halobacillus</taxon>
    </lineage>
</organism>
<evidence type="ECO:0000313" key="2">
    <source>
        <dbReference type="EMBL" id="GEN52171.1"/>
    </source>
</evidence>
<reference evidence="2 3" key="1">
    <citation type="submission" date="2019-07" db="EMBL/GenBank/DDBJ databases">
        <title>Whole genome shotgun sequence of Halobacillus faecis NBRC 103569.</title>
        <authorList>
            <person name="Hosoyama A."/>
            <person name="Uohara A."/>
            <person name="Ohji S."/>
            <person name="Ichikawa N."/>
        </authorList>
    </citation>
    <scope>NUCLEOTIDE SEQUENCE [LARGE SCALE GENOMIC DNA]</scope>
    <source>
        <strain evidence="2 3">NBRC 103569</strain>
    </source>
</reference>
<keyword evidence="1" id="KW-0812">Transmembrane</keyword>
<keyword evidence="3" id="KW-1185">Reference proteome</keyword>
<keyword evidence="1" id="KW-0472">Membrane</keyword>
<evidence type="ECO:0000313" key="3">
    <source>
        <dbReference type="Proteomes" id="UP000321886"/>
    </source>
</evidence>
<dbReference type="RefSeq" id="WP_167506128.1">
    <property type="nucleotide sequence ID" value="NZ_BJYD01000004.1"/>
</dbReference>
<proteinExistence type="predicted"/>
<dbReference type="Proteomes" id="UP000321886">
    <property type="component" value="Unassembled WGS sequence"/>
</dbReference>
<protein>
    <submittedName>
        <fullName evidence="2">Uncharacterized protein</fullName>
    </submittedName>
</protein>
<accession>A0A511WNU7</accession>
<name>A0A511WNU7_9BACI</name>
<evidence type="ECO:0000256" key="1">
    <source>
        <dbReference type="SAM" id="Phobius"/>
    </source>
</evidence>